<feature type="compositionally biased region" description="Basic residues" evidence="7">
    <location>
        <begin position="452"/>
        <end position="462"/>
    </location>
</feature>
<evidence type="ECO:0000256" key="2">
    <source>
        <dbReference type="ARBA" id="ARBA00022722"/>
    </source>
</evidence>
<evidence type="ECO:0000256" key="3">
    <source>
        <dbReference type="ARBA" id="ARBA00022723"/>
    </source>
</evidence>
<dbReference type="InterPro" id="IPR036397">
    <property type="entry name" value="RNaseH_sf"/>
</dbReference>
<evidence type="ECO:0000256" key="4">
    <source>
        <dbReference type="ARBA" id="ARBA00022801"/>
    </source>
</evidence>
<feature type="compositionally biased region" description="Low complexity" evidence="7">
    <location>
        <begin position="395"/>
        <end position="414"/>
    </location>
</feature>
<evidence type="ECO:0000256" key="6">
    <source>
        <dbReference type="ARBA" id="ARBA00022842"/>
    </source>
</evidence>
<dbReference type="Proteomes" id="UP000663832">
    <property type="component" value="Unassembled WGS sequence"/>
</dbReference>
<comment type="caution">
    <text evidence="8">The sequence shown here is derived from an EMBL/GenBank/DDBJ whole genome shotgun (WGS) entry which is preliminary data.</text>
</comment>
<reference evidence="8" key="1">
    <citation type="submission" date="2021-02" db="EMBL/GenBank/DDBJ databases">
        <authorList>
            <person name="Nowell W R."/>
        </authorList>
    </citation>
    <scope>NUCLEOTIDE SEQUENCE</scope>
</reference>
<feature type="compositionally biased region" description="Polar residues" evidence="7">
    <location>
        <begin position="437"/>
        <end position="448"/>
    </location>
</feature>
<dbReference type="GO" id="GO:0006308">
    <property type="term" value="P:DNA catabolic process"/>
    <property type="evidence" value="ECO:0007669"/>
    <property type="project" value="TreeGrafter"/>
</dbReference>
<keyword evidence="5" id="KW-0269">Exonuclease</keyword>
<feature type="region of interest" description="Disordered" evidence="7">
    <location>
        <begin position="1184"/>
        <end position="1207"/>
    </location>
</feature>
<feature type="compositionally biased region" description="Low complexity" evidence="7">
    <location>
        <begin position="1184"/>
        <end position="1197"/>
    </location>
</feature>
<keyword evidence="6" id="KW-0460">Magnesium</keyword>
<proteinExistence type="predicted"/>
<feature type="region of interest" description="Disordered" evidence="7">
    <location>
        <begin position="72"/>
        <end position="131"/>
    </location>
</feature>
<dbReference type="GO" id="GO:0046872">
    <property type="term" value="F:metal ion binding"/>
    <property type="evidence" value="ECO:0007669"/>
    <property type="project" value="UniProtKB-KW"/>
</dbReference>
<feature type="compositionally biased region" description="Basic and acidic residues" evidence="7">
    <location>
        <begin position="93"/>
        <end position="107"/>
    </location>
</feature>
<dbReference type="SUPFAM" id="SSF53098">
    <property type="entry name" value="Ribonuclease H-like"/>
    <property type="match status" value="1"/>
</dbReference>
<dbReference type="GO" id="GO:0005737">
    <property type="term" value="C:cytoplasm"/>
    <property type="evidence" value="ECO:0007669"/>
    <property type="project" value="TreeGrafter"/>
</dbReference>
<keyword evidence="9" id="KW-1185">Reference proteome</keyword>
<dbReference type="GO" id="GO:0008296">
    <property type="term" value="F:3'-5'-DNA exonuclease activity"/>
    <property type="evidence" value="ECO:0007669"/>
    <property type="project" value="TreeGrafter"/>
</dbReference>
<feature type="compositionally biased region" description="Acidic residues" evidence="7">
    <location>
        <begin position="72"/>
        <end position="92"/>
    </location>
</feature>
<sequence length="1207" mass="139244">MSFESLNYNDCCLLINIDLNPQRIRLLLERRFKSNSNKTSFDFKSISPEQPSNNIKVSRSFLRCQPKINYTDDSDEYVSSDSDSSEEDEKDIEDTSPRNDDYYKELAEWDPNNFQPSIATDDDNDDDDEDEIENNMQSITIENDEDDDEIDQMETSAGLNTSTEDLVVTFSHRPMKSEPVPYEDYDDVFCNIPQLDGHVDRLPSEGNRKNPDKRLDEVITKIYERTPEPRKAIQIYALPTAASKFRLQNDNQKKSINRAQRKSFSSPVKIDRSKGQLSRDGKQSKKPVPQLLNAVMKSNVDAIRESDTRLSLNQTKPPIPSRLFSSSGLPSKTNKQQDQRKLISQQQTKSSLVPQQKKVLQNQPINLSQPKGKPALQHMKMAQKKLNHFQGTQQSKSSAATSLPSSSSLLFNKSKSTDNNKNQSKPSKAIDPLVRRSLSTSVTPNLNDHNIKLKKIPKKVKRLNTEQSNVTINNSSRPPDNALPYNKKQKTTEDNTTKNQLISHPSVPLTTMTSMTSTKTTTGKRPADFFDGCILIDDDDEKQDKDNNTDDDDIQEIERQQYSIAYNIRARQKDLDHIVHSSNMHCKWLFNLEYLLLDHIQICHDNNLRPSNKIYEHSTVIKSEDTSNTSIYHIEPSFISIIIINFIKVFLLRNSFDDEQEFSFVQFGITSHLRYLLIELPTYIHNEEKDLNDDCSKCHQYSLIINILFDLLFDLIEYDLCGNIRKAKYRSSLIEDDYFTRFLQSKITKKNPFYRIKLIIYFIEVIGMHMNKCPKKKHFQFNQNEGKLIHSIQTFIRHIMSNTNNLINERISVCFNVMELCLLFVNEKQTLIKQMSLFLAELCQTNSTYLNLFLFDENLFVDIRLLLINELIWNKFHIKFKSVTHINTFFQQIQDLLNPKKNKFVKFFDPVKLLRTEVVELTGLTNRMLMDYAPFNRETVIAMEAFLSDLQKPMCFVAHNGNVFDFPILLNEIRSALSGPRFCVDNNNKCNDELTTAIPNDNISSPTKDASIQTISSSNDHNQTSLLSIDCADSLVFFRQIYRLLNDKDAVQYPNENIPSQSPITSNQNECNNNGTVDPIDSNLTPTISVNNNNSNHSSSHLGYVEIPIKYIPSQDPARQQLSMKLVKIYEREFNENSSHLKSHRAEDDCLMLLAILNRYLPDWLEWIDLNHQPLNHFSSLPLTTTTTTTRKPLPKTNVHTKRPLKF</sequence>
<accession>A0A813XNA3</accession>
<feature type="compositionally biased region" description="Polar residues" evidence="7">
    <location>
        <begin position="323"/>
        <end position="334"/>
    </location>
</feature>
<dbReference type="EMBL" id="CAJNOM010000034">
    <property type="protein sequence ID" value="CAF0869377.1"/>
    <property type="molecule type" value="Genomic_DNA"/>
</dbReference>
<dbReference type="AlphaFoldDB" id="A0A813XNA3"/>
<feature type="compositionally biased region" description="Polar residues" evidence="7">
    <location>
        <begin position="417"/>
        <end position="426"/>
    </location>
</feature>
<keyword evidence="4" id="KW-0378">Hydrolase</keyword>
<evidence type="ECO:0000313" key="9">
    <source>
        <dbReference type="Proteomes" id="UP000663832"/>
    </source>
</evidence>
<evidence type="ECO:0000256" key="7">
    <source>
        <dbReference type="SAM" id="MobiDB-lite"/>
    </source>
</evidence>
<feature type="region of interest" description="Disordered" evidence="7">
    <location>
        <begin position="246"/>
        <end position="291"/>
    </location>
</feature>
<gene>
    <name evidence="8" type="ORF">QVE165_LOCUS7807</name>
</gene>
<evidence type="ECO:0000313" key="8">
    <source>
        <dbReference type="EMBL" id="CAF0869377.1"/>
    </source>
</evidence>
<feature type="region of interest" description="Disordered" evidence="7">
    <location>
        <begin position="307"/>
        <end position="501"/>
    </location>
</feature>
<evidence type="ECO:0000256" key="1">
    <source>
        <dbReference type="ARBA" id="ARBA00001946"/>
    </source>
</evidence>
<dbReference type="OrthoDB" id="10043162at2759"/>
<keyword evidence="3" id="KW-0479">Metal-binding</keyword>
<comment type="cofactor">
    <cofactor evidence="1">
        <name>Mg(2+)</name>
        <dbReference type="ChEBI" id="CHEBI:18420"/>
    </cofactor>
</comment>
<dbReference type="InterPro" id="IPR012337">
    <property type="entry name" value="RNaseH-like_sf"/>
</dbReference>
<dbReference type="Gene3D" id="3.30.420.10">
    <property type="entry name" value="Ribonuclease H-like superfamily/Ribonuclease H"/>
    <property type="match status" value="1"/>
</dbReference>
<organism evidence="8 9">
    <name type="scientific">Adineta steineri</name>
    <dbReference type="NCBI Taxonomy" id="433720"/>
    <lineage>
        <taxon>Eukaryota</taxon>
        <taxon>Metazoa</taxon>
        <taxon>Spiralia</taxon>
        <taxon>Gnathifera</taxon>
        <taxon>Rotifera</taxon>
        <taxon>Eurotatoria</taxon>
        <taxon>Bdelloidea</taxon>
        <taxon>Adinetida</taxon>
        <taxon>Adinetidae</taxon>
        <taxon>Adineta</taxon>
    </lineage>
</organism>
<protein>
    <submittedName>
        <fullName evidence="8">Uncharacterized protein</fullName>
    </submittedName>
</protein>
<feature type="compositionally biased region" description="Basic and acidic residues" evidence="7">
    <location>
        <begin position="269"/>
        <end position="283"/>
    </location>
</feature>
<dbReference type="PANTHER" id="PTHR13058:SF19">
    <property type="entry name" value="LD40940P"/>
    <property type="match status" value="1"/>
</dbReference>
<dbReference type="GO" id="GO:0003676">
    <property type="term" value="F:nucleic acid binding"/>
    <property type="evidence" value="ECO:0007669"/>
    <property type="project" value="InterPro"/>
</dbReference>
<dbReference type="PANTHER" id="PTHR13058">
    <property type="entry name" value="THREE PRIME REPAIR EXONUCLEASE 1, 2"/>
    <property type="match status" value="1"/>
</dbReference>
<name>A0A813XNA3_9BILA</name>
<evidence type="ECO:0000256" key="5">
    <source>
        <dbReference type="ARBA" id="ARBA00022839"/>
    </source>
</evidence>
<keyword evidence="2" id="KW-0540">Nuclease</keyword>
<feature type="compositionally biased region" description="Polar residues" evidence="7">
    <location>
        <begin position="342"/>
        <end position="369"/>
    </location>
</feature>
<feature type="compositionally biased region" description="Polar residues" evidence="7">
    <location>
        <begin position="465"/>
        <end position="478"/>
    </location>
</feature>
<dbReference type="InterPro" id="IPR040393">
    <property type="entry name" value="TREX1/2"/>
</dbReference>
<feature type="compositionally biased region" description="Acidic residues" evidence="7">
    <location>
        <begin position="120"/>
        <end position="131"/>
    </location>
</feature>